<evidence type="ECO:0000256" key="1">
    <source>
        <dbReference type="SAM" id="Coils"/>
    </source>
</evidence>
<dbReference type="Pfam" id="PF12937">
    <property type="entry name" value="F-box-like"/>
    <property type="match status" value="1"/>
</dbReference>
<dbReference type="SUPFAM" id="SSF52047">
    <property type="entry name" value="RNI-like"/>
    <property type="match status" value="1"/>
</dbReference>
<evidence type="ECO:0000313" key="3">
    <source>
        <dbReference type="EMBL" id="KAJ3840456.1"/>
    </source>
</evidence>
<dbReference type="InterPro" id="IPR032675">
    <property type="entry name" value="LRR_dom_sf"/>
</dbReference>
<feature type="coiled-coil region" evidence="1">
    <location>
        <begin position="34"/>
        <end position="61"/>
    </location>
</feature>
<name>A0AA38PD98_9AGAR</name>
<dbReference type="Gene3D" id="3.80.10.10">
    <property type="entry name" value="Ribonuclease Inhibitor"/>
    <property type="match status" value="1"/>
</dbReference>
<dbReference type="EMBL" id="MU806078">
    <property type="protein sequence ID" value="KAJ3840456.1"/>
    <property type="molecule type" value="Genomic_DNA"/>
</dbReference>
<gene>
    <name evidence="3" type="ORF">F5878DRAFT_613086</name>
</gene>
<protein>
    <recommendedName>
        <fullName evidence="2">F-box domain-containing protein</fullName>
    </recommendedName>
</protein>
<keyword evidence="4" id="KW-1185">Reference proteome</keyword>
<keyword evidence="1" id="KW-0175">Coiled coil</keyword>
<evidence type="ECO:0000259" key="2">
    <source>
        <dbReference type="Pfam" id="PF12937"/>
    </source>
</evidence>
<proteinExistence type="predicted"/>
<dbReference type="InterPro" id="IPR001810">
    <property type="entry name" value="F-box_dom"/>
</dbReference>
<dbReference type="Gene3D" id="1.20.1280.50">
    <property type="match status" value="1"/>
</dbReference>
<dbReference type="Proteomes" id="UP001163846">
    <property type="component" value="Unassembled WGS sequence"/>
</dbReference>
<evidence type="ECO:0000313" key="4">
    <source>
        <dbReference type="Proteomes" id="UP001163846"/>
    </source>
</evidence>
<dbReference type="AlphaFoldDB" id="A0AA38PD98"/>
<accession>A0AA38PD98</accession>
<reference evidence="3" key="1">
    <citation type="submission" date="2022-08" db="EMBL/GenBank/DDBJ databases">
        <authorList>
            <consortium name="DOE Joint Genome Institute"/>
            <person name="Min B."/>
            <person name="Riley R."/>
            <person name="Sierra-Patev S."/>
            <person name="Naranjo-Ortiz M."/>
            <person name="Looney B."/>
            <person name="Konkel Z."/>
            <person name="Slot J.C."/>
            <person name="Sakamoto Y."/>
            <person name="Steenwyk J.L."/>
            <person name="Rokas A."/>
            <person name="Carro J."/>
            <person name="Camarero S."/>
            <person name="Ferreira P."/>
            <person name="Molpeceres G."/>
            <person name="Ruiz-Duenas F.J."/>
            <person name="Serrano A."/>
            <person name="Henrissat B."/>
            <person name="Drula E."/>
            <person name="Hughes K.W."/>
            <person name="Mata J.L."/>
            <person name="Ishikawa N.K."/>
            <person name="Vargas-Isla R."/>
            <person name="Ushijima S."/>
            <person name="Smith C.A."/>
            <person name="Ahrendt S."/>
            <person name="Andreopoulos W."/>
            <person name="He G."/>
            <person name="Labutti K."/>
            <person name="Lipzen A."/>
            <person name="Ng V."/>
            <person name="Sandor L."/>
            <person name="Barry K."/>
            <person name="Martinez A.T."/>
            <person name="Xiao Y."/>
            <person name="Gibbons J.G."/>
            <person name="Terashima K."/>
            <person name="Hibbett D.S."/>
            <person name="Grigoriev I.V."/>
        </authorList>
    </citation>
    <scope>NUCLEOTIDE SEQUENCE</scope>
    <source>
        <strain evidence="3">TFB9207</strain>
    </source>
</reference>
<feature type="domain" description="F-box" evidence="2">
    <location>
        <begin position="66"/>
        <end position="133"/>
    </location>
</feature>
<comment type="caution">
    <text evidence="3">The sequence shown here is derived from an EMBL/GenBank/DDBJ whole genome shotgun (WGS) entry which is preliminary data.</text>
</comment>
<sequence>MIMQEISIESRFRSLLQSNEPPSPLDALAASEVLKVRLAQMSELERQLAKLQAEAQMCNTILSGIRKLPPELLADIFLQLVAPDQERYYRLSIYSSYPKADPSQQASVIVLSHVCRKWRSVALSTPQLWSTISVPHRTPLASSLYDGLVKMCIKHSRVSPLYITLSVLSSSNAAFRSASAKGPRYSAALETLNKFMPEITRWRYFHFDLLLRQLNSPPDQILPTLPPDGAPDLRKVYFRMHFEQLECPETRWMLELLRASPNLRHITFSAPLSNLVAAPWVHLQHFYARGGIRLRDLFLVFGGCPVLESCEASFELAEEGPSLPTFRDSDSAIVLAHLRVLEFTHLRHAELTTVLQWLTLPSLRVLVLAGHVSDSWPDELFRSFLTRSACKLHTLSLSRLAHTDAELMDYLRFPNIQDTLEVLVLDKWTTPISSDLLDFLTFKFTESPADSPVLPKLNDVTFAINALFQAVHLRKFFLSRWYERDRNQAPFPVAVVIQGGTDLNEHTSQ</sequence>
<organism evidence="3 4">
    <name type="scientific">Lentinula raphanica</name>
    <dbReference type="NCBI Taxonomy" id="153919"/>
    <lineage>
        <taxon>Eukaryota</taxon>
        <taxon>Fungi</taxon>
        <taxon>Dikarya</taxon>
        <taxon>Basidiomycota</taxon>
        <taxon>Agaricomycotina</taxon>
        <taxon>Agaricomycetes</taxon>
        <taxon>Agaricomycetidae</taxon>
        <taxon>Agaricales</taxon>
        <taxon>Marasmiineae</taxon>
        <taxon>Omphalotaceae</taxon>
        <taxon>Lentinula</taxon>
    </lineage>
</organism>